<sequence>MELIKSKKIGPEFAERRHSGAIYASRPLSALISKYSSTYSSSAISFDSNYISAELELDIDTESSSAVQNFSTSLKQRKHEVLTNFETHDKGGKHIKTSSSYP</sequence>
<proteinExistence type="predicted"/>
<keyword evidence="2" id="KW-1185">Reference proteome</keyword>
<dbReference type="AlphaFoldDB" id="A0A015LRU2"/>
<reference evidence="1 2" key="1">
    <citation type="submission" date="2014-02" db="EMBL/GenBank/DDBJ databases">
        <title>Single nucleus genome sequencing reveals high similarity among nuclei of an endomycorrhizal fungus.</title>
        <authorList>
            <person name="Lin K."/>
            <person name="Geurts R."/>
            <person name="Zhang Z."/>
            <person name="Limpens E."/>
            <person name="Saunders D.G."/>
            <person name="Mu D."/>
            <person name="Pang E."/>
            <person name="Cao H."/>
            <person name="Cha H."/>
            <person name="Lin T."/>
            <person name="Zhou Q."/>
            <person name="Shang Y."/>
            <person name="Li Y."/>
            <person name="Ivanov S."/>
            <person name="Sharma T."/>
            <person name="Velzen R.V."/>
            <person name="Ruijter N.D."/>
            <person name="Aanen D.K."/>
            <person name="Win J."/>
            <person name="Kamoun S."/>
            <person name="Bisseling T."/>
            <person name="Huang S."/>
        </authorList>
    </citation>
    <scope>NUCLEOTIDE SEQUENCE [LARGE SCALE GENOMIC DNA]</scope>
    <source>
        <strain evidence="2">DAOM197198w</strain>
    </source>
</reference>
<dbReference type="HOGENOM" id="CLU_000288_7_16_1"/>
<comment type="caution">
    <text evidence="1">The sequence shown here is derived from an EMBL/GenBank/DDBJ whole genome shotgun (WGS) entry which is preliminary data.</text>
</comment>
<dbReference type="OrthoDB" id="10327218at2759"/>
<evidence type="ECO:0000313" key="1">
    <source>
        <dbReference type="EMBL" id="EXX57438.1"/>
    </source>
</evidence>
<evidence type="ECO:0000313" key="2">
    <source>
        <dbReference type="Proteomes" id="UP000022910"/>
    </source>
</evidence>
<protein>
    <submittedName>
        <fullName evidence="1">Uncharacterized protein</fullName>
    </submittedName>
</protein>
<organism evidence="1 2">
    <name type="scientific">Rhizophagus irregularis (strain DAOM 197198w)</name>
    <name type="common">Glomus intraradices</name>
    <dbReference type="NCBI Taxonomy" id="1432141"/>
    <lineage>
        <taxon>Eukaryota</taxon>
        <taxon>Fungi</taxon>
        <taxon>Fungi incertae sedis</taxon>
        <taxon>Mucoromycota</taxon>
        <taxon>Glomeromycotina</taxon>
        <taxon>Glomeromycetes</taxon>
        <taxon>Glomerales</taxon>
        <taxon>Glomeraceae</taxon>
        <taxon>Rhizophagus</taxon>
    </lineage>
</organism>
<gene>
    <name evidence="1" type="ORF">RirG_207210</name>
</gene>
<dbReference type="EMBL" id="JEMT01027384">
    <property type="protein sequence ID" value="EXX57438.1"/>
    <property type="molecule type" value="Genomic_DNA"/>
</dbReference>
<accession>A0A015LRU2</accession>
<name>A0A015LRU2_RHIIW</name>
<dbReference type="Proteomes" id="UP000022910">
    <property type="component" value="Unassembled WGS sequence"/>
</dbReference>